<dbReference type="Pfam" id="PF12838">
    <property type="entry name" value="Fer4_7"/>
    <property type="match status" value="1"/>
</dbReference>
<feature type="binding site" evidence="8">
    <location>
        <position position="88"/>
    </location>
    <ligand>
        <name>[4Fe-4S] cluster</name>
        <dbReference type="ChEBI" id="CHEBI:49883"/>
        <label>2</label>
    </ligand>
</feature>
<sequence length="177" mass="19610">MSDFSQQSLPRRSFLRGHFLNALQTEQVKQQGHNAIRPPWTNLADFYQKCTACNNCISACETQIIIKGAGGYPEIDFNRGECTFCQACVQSCEADVFLPLTAEPWTHKIEVQDSCLLKQRVECRSCGDSCESRAIRFRPALGGIANLVLDLTACNGCGACLSVCPTKAIRINRENNE</sequence>
<keyword evidence="3 8" id="KW-0479">Metal-binding</keyword>
<evidence type="ECO:0000259" key="9">
    <source>
        <dbReference type="PROSITE" id="PS51379"/>
    </source>
</evidence>
<feature type="binding site" evidence="8">
    <location>
        <position position="60"/>
    </location>
    <ligand>
        <name>[4Fe-4S] cluster</name>
        <dbReference type="ChEBI" id="CHEBI:49883"/>
        <label>1</label>
    </ligand>
</feature>
<feature type="binding site" evidence="8">
    <location>
        <position position="92"/>
    </location>
    <ligand>
        <name>[4Fe-4S] cluster</name>
        <dbReference type="ChEBI" id="CHEBI:49883"/>
        <label>2</label>
    </ligand>
</feature>
<dbReference type="GO" id="GO:0051539">
    <property type="term" value="F:4 iron, 4 sulfur cluster binding"/>
    <property type="evidence" value="ECO:0007669"/>
    <property type="project" value="UniProtKB-UniRule"/>
</dbReference>
<gene>
    <name evidence="8 10" type="primary">napF</name>
    <name evidence="10" type="ORF">OQ257_09930</name>
</gene>
<feature type="binding site" evidence="8">
    <location>
        <position position="160"/>
    </location>
    <ligand>
        <name>[4Fe-4S] cluster</name>
        <dbReference type="ChEBI" id="CHEBI:49883"/>
        <label>3</label>
    </ligand>
</feature>
<dbReference type="PANTHER" id="PTHR43687">
    <property type="entry name" value="ADENYLYLSULFATE REDUCTASE, BETA SUBUNIT"/>
    <property type="match status" value="1"/>
</dbReference>
<evidence type="ECO:0000256" key="1">
    <source>
        <dbReference type="ARBA" id="ARBA00022448"/>
    </source>
</evidence>
<feature type="binding site" evidence="8">
    <location>
        <position position="56"/>
    </location>
    <ligand>
        <name>[4Fe-4S] cluster</name>
        <dbReference type="ChEBI" id="CHEBI:49883"/>
        <label>1</label>
    </ligand>
</feature>
<dbReference type="SUPFAM" id="SSF54862">
    <property type="entry name" value="4Fe-4S ferredoxins"/>
    <property type="match status" value="1"/>
</dbReference>
<comment type="subunit">
    <text evidence="8">Interacts with the cytoplasmic NapA precursor.</text>
</comment>
<dbReference type="InterPro" id="IPR050572">
    <property type="entry name" value="Fe-S_Ferredoxin"/>
</dbReference>
<dbReference type="PROSITE" id="PS51379">
    <property type="entry name" value="4FE4S_FER_2"/>
    <property type="match status" value="3"/>
</dbReference>
<comment type="subcellular location">
    <subcellularLocation>
        <location evidence="8">Cytoplasm</location>
    </subcellularLocation>
</comment>
<feature type="binding site" evidence="8">
    <location>
        <position position="164"/>
    </location>
    <ligand>
        <name>[4Fe-4S] cluster</name>
        <dbReference type="ChEBI" id="CHEBI:49883"/>
        <label>3</label>
    </ligand>
</feature>
<comment type="cofactor">
    <cofactor evidence="8">
        <name>[4Fe-4S] cluster</name>
        <dbReference type="ChEBI" id="CHEBI:49883"/>
    </cofactor>
</comment>
<dbReference type="Pfam" id="PF13187">
    <property type="entry name" value="Fer4_9"/>
    <property type="match status" value="1"/>
</dbReference>
<dbReference type="HAMAP" id="MF_02201">
    <property type="entry name" value="NapF"/>
    <property type="match status" value="1"/>
</dbReference>
<dbReference type="AlphaFoldDB" id="A0A9X4JF59"/>
<evidence type="ECO:0000313" key="11">
    <source>
        <dbReference type="Proteomes" id="UP001142444"/>
    </source>
</evidence>
<dbReference type="CDD" id="cd10564">
    <property type="entry name" value="NapF_like"/>
    <property type="match status" value="1"/>
</dbReference>
<reference evidence="10" key="2">
    <citation type="journal article" date="2023" name="Pathogens">
        <title>Pathological Features and Genomic Characterization of an Actinobacillus equuli subsp. equuli Bearing Unique Virulence-Associated Genes from an Adult Horse with Pleuropneumonia.</title>
        <authorList>
            <person name="Kamali M."/>
            <person name="Carossino M."/>
            <person name="Del Piero F."/>
            <person name="Peak L."/>
            <person name="Mitchell M.S."/>
            <person name="Willette J."/>
            <person name="Baker R."/>
            <person name="Li F."/>
            <person name="Kenez A."/>
            <person name="Balasuriya U.B.R."/>
            <person name="Go Y.Y."/>
        </authorList>
    </citation>
    <scope>NUCLEOTIDE SEQUENCE</scope>
    <source>
        <strain evidence="10">4524</strain>
    </source>
</reference>
<feature type="binding site" evidence="8">
    <location>
        <position position="82"/>
    </location>
    <ligand>
        <name>[4Fe-4S] cluster</name>
        <dbReference type="ChEBI" id="CHEBI:49883"/>
        <label>2</label>
    </ligand>
</feature>
<keyword evidence="8" id="KW-0963">Cytoplasm</keyword>
<dbReference type="NCBIfam" id="TIGR00402">
    <property type="entry name" value="napF"/>
    <property type="match status" value="1"/>
</dbReference>
<feature type="domain" description="4Fe-4S ferredoxin-type" evidence="9">
    <location>
        <begin position="71"/>
        <end position="103"/>
    </location>
</feature>
<dbReference type="InterPro" id="IPR017896">
    <property type="entry name" value="4Fe4S_Fe-S-bd"/>
</dbReference>
<keyword evidence="4 8" id="KW-0677">Repeat</keyword>
<comment type="function">
    <text evidence="8">Could be involved in the maturation of NapA, the catalytic subunit of the periplasmic nitrate reductase, before its export into the periplasm.</text>
</comment>
<feature type="domain" description="4Fe-4S ferredoxin-type" evidence="9">
    <location>
        <begin position="145"/>
        <end position="174"/>
    </location>
</feature>
<dbReference type="RefSeq" id="WP_275218333.1">
    <property type="nucleotide sequence ID" value="NZ_CP103828.1"/>
</dbReference>
<protein>
    <recommendedName>
        <fullName evidence="8">Ferredoxin-type protein NapF</fullName>
    </recommendedName>
</protein>
<reference evidence="10" key="1">
    <citation type="submission" date="2022-11" db="EMBL/GenBank/DDBJ databases">
        <authorList>
            <person name="Kamali M."/>
            <person name="Peak L."/>
            <person name="Go Y.Y."/>
            <person name="Balasuriya U.B.R."/>
            <person name="Carossino M."/>
        </authorList>
    </citation>
    <scope>NUCLEOTIDE SEQUENCE</scope>
    <source>
        <strain evidence="10">4524</strain>
    </source>
</reference>
<evidence type="ECO:0000256" key="6">
    <source>
        <dbReference type="ARBA" id="ARBA00023004"/>
    </source>
</evidence>
<dbReference type="PANTHER" id="PTHR43687:SF6">
    <property type="entry name" value="L-ASPARTATE SEMIALDEHYDE SULFURTRANSFERASE IRON-SULFUR SUBUNIT"/>
    <property type="match status" value="1"/>
</dbReference>
<feature type="binding site" evidence="8">
    <location>
        <position position="154"/>
    </location>
    <ligand>
        <name>[4Fe-4S] cluster</name>
        <dbReference type="ChEBI" id="CHEBI:49883"/>
        <label>3</label>
    </ligand>
</feature>
<keyword evidence="7 8" id="KW-0411">Iron-sulfur</keyword>
<accession>A0A9X4JF59</accession>
<dbReference type="PROSITE" id="PS00198">
    <property type="entry name" value="4FE4S_FER_1"/>
    <property type="match status" value="1"/>
</dbReference>
<evidence type="ECO:0000256" key="3">
    <source>
        <dbReference type="ARBA" id="ARBA00022723"/>
    </source>
</evidence>
<evidence type="ECO:0000256" key="7">
    <source>
        <dbReference type="ARBA" id="ARBA00023014"/>
    </source>
</evidence>
<feature type="domain" description="4Fe-4S ferredoxin-type" evidence="9">
    <location>
        <begin position="40"/>
        <end position="70"/>
    </location>
</feature>
<evidence type="ECO:0000256" key="4">
    <source>
        <dbReference type="ARBA" id="ARBA00022737"/>
    </source>
</evidence>
<keyword evidence="5" id="KW-0249">Electron transport</keyword>
<dbReference type="GO" id="GO:0046872">
    <property type="term" value="F:metal ion binding"/>
    <property type="evidence" value="ECO:0007669"/>
    <property type="project" value="UniProtKB-KW"/>
</dbReference>
<dbReference type="InterPro" id="IPR017900">
    <property type="entry name" value="4Fe4S_Fe_S_CS"/>
</dbReference>
<feature type="binding site" evidence="8">
    <location>
        <position position="157"/>
    </location>
    <ligand>
        <name>[4Fe-4S] cluster</name>
        <dbReference type="ChEBI" id="CHEBI:49883"/>
        <label>3</label>
    </ligand>
</feature>
<keyword evidence="11" id="KW-1185">Reference proteome</keyword>
<keyword evidence="1" id="KW-0813">Transport</keyword>
<comment type="similarity">
    <text evidence="8">Belongs to the NapF family.</text>
</comment>
<evidence type="ECO:0000256" key="2">
    <source>
        <dbReference type="ARBA" id="ARBA00022485"/>
    </source>
</evidence>
<feature type="binding site" evidence="8">
    <location>
        <position position="53"/>
    </location>
    <ligand>
        <name>[4Fe-4S] cluster</name>
        <dbReference type="ChEBI" id="CHEBI:49883"/>
        <label>1</label>
    </ligand>
</feature>
<feature type="binding site" evidence="8">
    <location>
        <position position="85"/>
    </location>
    <ligand>
        <name>[4Fe-4S] cluster</name>
        <dbReference type="ChEBI" id="CHEBI:49883"/>
        <label>2</label>
    </ligand>
</feature>
<dbReference type="Proteomes" id="UP001142444">
    <property type="component" value="Unassembled WGS sequence"/>
</dbReference>
<dbReference type="InterPro" id="IPR004496">
    <property type="entry name" value="NapF"/>
</dbReference>
<name>A0A9X4JF59_ACTEU</name>
<dbReference type="Gene3D" id="3.30.70.20">
    <property type="match status" value="2"/>
</dbReference>
<organism evidence="10 11">
    <name type="scientific">Actinobacillus equuli subsp. equuli</name>
    <dbReference type="NCBI Taxonomy" id="202947"/>
    <lineage>
        <taxon>Bacteria</taxon>
        <taxon>Pseudomonadati</taxon>
        <taxon>Pseudomonadota</taxon>
        <taxon>Gammaproteobacteria</taxon>
        <taxon>Pasteurellales</taxon>
        <taxon>Pasteurellaceae</taxon>
        <taxon>Actinobacillus</taxon>
    </lineage>
</organism>
<evidence type="ECO:0000256" key="5">
    <source>
        <dbReference type="ARBA" id="ARBA00022982"/>
    </source>
</evidence>
<proteinExistence type="inferred from homology"/>
<dbReference type="EMBL" id="JAPHVQ010000010">
    <property type="protein sequence ID" value="MDE8035475.1"/>
    <property type="molecule type" value="Genomic_DNA"/>
</dbReference>
<evidence type="ECO:0000256" key="8">
    <source>
        <dbReference type="HAMAP-Rule" id="MF_02201"/>
    </source>
</evidence>
<comment type="caution">
    <text evidence="10">The sequence shown here is derived from an EMBL/GenBank/DDBJ whole genome shotgun (WGS) entry which is preliminary data.</text>
</comment>
<feature type="binding site" evidence="8">
    <location>
        <position position="50"/>
    </location>
    <ligand>
        <name>[4Fe-4S] cluster</name>
        <dbReference type="ChEBI" id="CHEBI:49883"/>
        <label>1</label>
    </ligand>
</feature>
<dbReference type="GO" id="GO:0005737">
    <property type="term" value="C:cytoplasm"/>
    <property type="evidence" value="ECO:0007669"/>
    <property type="project" value="UniProtKB-SubCell"/>
</dbReference>
<keyword evidence="2 8" id="KW-0004">4Fe-4S</keyword>
<evidence type="ECO:0000313" key="10">
    <source>
        <dbReference type="EMBL" id="MDE8035475.1"/>
    </source>
</evidence>
<keyword evidence="6 8" id="KW-0408">Iron</keyword>